<dbReference type="GO" id="GO:0003677">
    <property type="term" value="F:DNA binding"/>
    <property type="evidence" value="ECO:0007669"/>
    <property type="project" value="InterPro"/>
</dbReference>
<dbReference type="InterPro" id="IPR018506">
    <property type="entry name" value="Cyt_B5_heme-BS"/>
</dbReference>
<dbReference type="AlphaFoldDB" id="V5G8H9"/>
<comment type="cofactor">
    <cofactor evidence="2">
        <name>heme b</name>
        <dbReference type="ChEBI" id="CHEBI:60344"/>
    </cofactor>
</comment>
<dbReference type="InterPro" id="IPR036400">
    <property type="entry name" value="Cyt_B5-like_heme/steroid_sf"/>
</dbReference>
<keyword evidence="8" id="KW-0479">Metal-binding</keyword>
<reference evidence="22" key="1">
    <citation type="journal article" date="2014" name="Genome Announc.">
        <title>Draft genome sequence of the formaldehyde-resistant fungus Byssochlamys spectabilis No. 5 (anamorph Paecilomyces variotii No. 5) (NBRC109023).</title>
        <authorList>
            <person name="Oka T."/>
            <person name="Ekino K."/>
            <person name="Fukuda K."/>
            <person name="Nomura Y."/>
        </authorList>
    </citation>
    <scope>NUCLEOTIDE SEQUENCE [LARGE SCALE GENOMIC DNA]</scope>
    <source>
        <strain evidence="22">No. 5 / NBRC 109023</strain>
    </source>
</reference>
<dbReference type="CDD" id="cd02922">
    <property type="entry name" value="FCB2_FMN"/>
    <property type="match status" value="1"/>
</dbReference>
<dbReference type="InterPro" id="IPR001199">
    <property type="entry name" value="Cyt_B5-like_heme/steroid-bd"/>
</dbReference>
<evidence type="ECO:0000259" key="19">
    <source>
        <dbReference type="PROSITE" id="PS50255"/>
    </source>
</evidence>
<dbReference type="eggNOG" id="KOG0538">
    <property type="taxonomic scope" value="Eukaryota"/>
</dbReference>
<keyword evidence="6" id="KW-0285">Flavoprotein</keyword>
<accession>V5G8H9</accession>
<evidence type="ECO:0000256" key="14">
    <source>
        <dbReference type="ARBA" id="ARBA00061137"/>
    </source>
</evidence>
<dbReference type="Gene3D" id="3.20.20.70">
    <property type="entry name" value="Aldolase class I"/>
    <property type="match status" value="1"/>
</dbReference>
<dbReference type="InterPro" id="IPR013785">
    <property type="entry name" value="Aldolase_TIM"/>
</dbReference>
<evidence type="ECO:0000259" key="20">
    <source>
        <dbReference type="PROSITE" id="PS51349"/>
    </source>
</evidence>
<comment type="subunit">
    <text evidence="4">Homotetramer.</text>
</comment>
<dbReference type="InterPro" id="IPR037396">
    <property type="entry name" value="FMN_HAD"/>
</dbReference>
<dbReference type="PROSITE" id="PS51349">
    <property type="entry name" value="FMN_HYDROXY_ACID_DH_2"/>
    <property type="match status" value="1"/>
</dbReference>
<dbReference type="FunFam" id="3.20.20.70:FF:000062">
    <property type="entry name" value="Cytochrome b2, mitochondrial, putative"/>
    <property type="match status" value="1"/>
</dbReference>
<comment type="subcellular location">
    <subcellularLocation>
        <location evidence="3">Mitochondrion intermembrane space</location>
    </subcellularLocation>
</comment>
<dbReference type="SUPFAM" id="SSF55856">
    <property type="entry name" value="Cytochrome b5-like heme/steroid binding domain"/>
    <property type="match status" value="1"/>
</dbReference>
<dbReference type="PROSITE" id="PS50255">
    <property type="entry name" value="CYTOCHROME_B5_2"/>
    <property type="match status" value="1"/>
</dbReference>
<name>V5G8H9_BYSSN</name>
<evidence type="ECO:0000256" key="5">
    <source>
        <dbReference type="ARBA" id="ARBA00022617"/>
    </source>
</evidence>
<dbReference type="PANTHER" id="PTHR10578:SF101">
    <property type="entry name" value="L-LACTATE DEHYDROGENASE (CYTOCHROME B2)"/>
    <property type="match status" value="1"/>
</dbReference>
<evidence type="ECO:0000256" key="8">
    <source>
        <dbReference type="ARBA" id="ARBA00022723"/>
    </source>
</evidence>
<protein>
    <recommendedName>
        <fullName evidence="17">L-lactate dehydrogenase (cytochrome)</fullName>
        <ecNumber evidence="16">1.1.2.3</ecNumber>
    </recommendedName>
</protein>
<comment type="cofactor">
    <cofactor evidence="1">
        <name>FMN</name>
        <dbReference type="ChEBI" id="CHEBI:58210"/>
    </cofactor>
</comment>
<dbReference type="GO" id="GO:0006351">
    <property type="term" value="P:DNA-templated transcription"/>
    <property type="evidence" value="ECO:0007669"/>
    <property type="project" value="InterPro"/>
</dbReference>
<dbReference type="Pfam" id="PF00173">
    <property type="entry name" value="Cyt-b5"/>
    <property type="match status" value="1"/>
</dbReference>
<evidence type="ECO:0000256" key="18">
    <source>
        <dbReference type="SAM" id="MobiDB-lite"/>
    </source>
</evidence>
<dbReference type="InterPro" id="IPR037458">
    <property type="entry name" value="L-MDH/L-LDH_FMN-bd"/>
</dbReference>
<keyword evidence="11" id="KW-0496">Mitochondrion</keyword>
<dbReference type="Pfam" id="PF01070">
    <property type="entry name" value="FMN_dh"/>
    <property type="match status" value="1"/>
</dbReference>
<dbReference type="GO" id="GO:0020037">
    <property type="term" value="F:heme binding"/>
    <property type="evidence" value="ECO:0007669"/>
    <property type="project" value="InterPro"/>
</dbReference>
<dbReference type="Proteomes" id="UP000018001">
    <property type="component" value="Unassembled WGS sequence"/>
</dbReference>
<evidence type="ECO:0000256" key="17">
    <source>
        <dbReference type="ARBA" id="ARBA00068515"/>
    </source>
</evidence>
<evidence type="ECO:0000313" key="21">
    <source>
        <dbReference type="EMBL" id="GAD97197.1"/>
    </source>
</evidence>
<dbReference type="PROSITE" id="PS00557">
    <property type="entry name" value="FMN_HYDROXY_ACID_DH_1"/>
    <property type="match status" value="1"/>
</dbReference>
<evidence type="ECO:0000256" key="12">
    <source>
        <dbReference type="ARBA" id="ARBA00023242"/>
    </source>
</evidence>
<evidence type="ECO:0000256" key="6">
    <source>
        <dbReference type="ARBA" id="ARBA00022630"/>
    </source>
</evidence>
<evidence type="ECO:0000313" key="22">
    <source>
        <dbReference type="Proteomes" id="UP000018001"/>
    </source>
</evidence>
<dbReference type="InterPro" id="IPR000262">
    <property type="entry name" value="FMN-dep_DH"/>
</dbReference>
<dbReference type="SMART" id="SM01117">
    <property type="entry name" value="Cyt-b5"/>
    <property type="match status" value="1"/>
</dbReference>
<dbReference type="EMBL" id="BAUL01000189">
    <property type="protein sequence ID" value="GAD97197.1"/>
    <property type="molecule type" value="Genomic_DNA"/>
</dbReference>
<feature type="region of interest" description="Disordered" evidence="18">
    <location>
        <begin position="477"/>
        <end position="539"/>
    </location>
</feature>
<keyword evidence="12" id="KW-0539">Nucleus</keyword>
<evidence type="ECO:0000256" key="15">
    <source>
        <dbReference type="ARBA" id="ARBA00061589"/>
    </source>
</evidence>
<evidence type="ECO:0000256" key="16">
    <source>
        <dbReference type="ARBA" id="ARBA00066458"/>
    </source>
</evidence>
<dbReference type="Pfam" id="PF04082">
    <property type="entry name" value="Fungal_trans"/>
    <property type="match status" value="1"/>
</dbReference>
<comment type="similarity">
    <text evidence="15">In the N-terminal section; belongs to the cytochrome b5 family.</text>
</comment>
<evidence type="ECO:0000256" key="10">
    <source>
        <dbReference type="ARBA" id="ARBA00023004"/>
    </source>
</evidence>
<dbReference type="PROSITE" id="PS00191">
    <property type="entry name" value="CYTOCHROME_B5_1"/>
    <property type="match status" value="1"/>
</dbReference>
<dbReference type="CDD" id="cd12148">
    <property type="entry name" value="fungal_TF_MHR"/>
    <property type="match status" value="1"/>
</dbReference>
<proteinExistence type="inferred from homology"/>
<dbReference type="HOGENOM" id="CLU_289669_0_0_1"/>
<evidence type="ECO:0000256" key="3">
    <source>
        <dbReference type="ARBA" id="ARBA00004569"/>
    </source>
</evidence>
<dbReference type="InterPro" id="IPR008259">
    <property type="entry name" value="FMN_hydac_DH_AS"/>
</dbReference>
<evidence type="ECO:0000256" key="9">
    <source>
        <dbReference type="ARBA" id="ARBA00023002"/>
    </source>
</evidence>
<comment type="similarity">
    <text evidence="14">In the C-terminal section; belongs to the FMN-dependent alpha-hydroxy acid dehydrogenase family.</text>
</comment>
<dbReference type="SUPFAM" id="SSF51395">
    <property type="entry name" value="FMN-linked oxidoreductases"/>
    <property type="match status" value="1"/>
</dbReference>
<dbReference type="InParanoid" id="V5G8H9"/>
<evidence type="ECO:0000256" key="13">
    <source>
        <dbReference type="ARBA" id="ARBA00052399"/>
    </source>
</evidence>
<keyword evidence="9" id="KW-0560">Oxidoreductase</keyword>
<keyword evidence="22" id="KW-1185">Reference proteome</keyword>
<dbReference type="GO" id="GO:0005758">
    <property type="term" value="C:mitochondrial intermembrane space"/>
    <property type="evidence" value="ECO:0007669"/>
    <property type="project" value="UniProtKB-SubCell"/>
</dbReference>
<feature type="domain" description="FMN hydroxy acid dehydrogenase" evidence="20">
    <location>
        <begin position="681"/>
        <end position="1038"/>
    </location>
</feature>
<dbReference type="InterPro" id="IPR007219">
    <property type="entry name" value="XnlR_reg_dom"/>
</dbReference>
<evidence type="ECO:0000256" key="2">
    <source>
        <dbReference type="ARBA" id="ARBA00001970"/>
    </source>
</evidence>
<dbReference type="EC" id="1.1.2.3" evidence="16"/>
<evidence type="ECO:0000256" key="7">
    <source>
        <dbReference type="ARBA" id="ARBA00022643"/>
    </source>
</evidence>
<organism evidence="21 22">
    <name type="scientific">Byssochlamys spectabilis (strain No. 5 / NBRC 109023)</name>
    <name type="common">Paecilomyces variotii</name>
    <dbReference type="NCBI Taxonomy" id="1356009"/>
    <lineage>
        <taxon>Eukaryota</taxon>
        <taxon>Fungi</taxon>
        <taxon>Dikarya</taxon>
        <taxon>Ascomycota</taxon>
        <taxon>Pezizomycotina</taxon>
        <taxon>Eurotiomycetes</taxon>
        <taxon>Eurotiomycetidae</taxon>
        <taxon>Eurotiales</taxon>
        <taxon>Thermoascaceae</taxon>
        <taxon>Paecilomyces</taxon>
    </lineage>
</organism>
<evidence type="ECO:0000256" key="4">
    <source>
        <dbReference type="ARBA" id="ARBA00011881"/>
    </source>
</evidence>
<evidence type="ECO:0000256" key="11">
    <source>
        <dbReference type="ARBA" id="ARBA00023128"/>
    </source>
</evidence>
<dbReference type="OrthoDB" id="1925334at2759"/>
<keyword evidence="10" id="KW-0408">Iron</keyword>
<comment type="caution">
    <text evidence="21">The sequence shown here is derived from an EMBL/GenBank/DDBJ whole genome shotgun (WGS) entry which is preliminary data.</text>
</comment>
<dbReference type="GO" id="GO:0004460">
    <property type="term" value="F:L-lactate dehydrogenase (cytochrome) activity"/>
    <property type="evidence" value="ECO:0007669"/>
    <property type="project" value="UniProtKB-EC"/>
</dbReference>
<dbReference type="GO" id="GO:0006089">
    <property type="term" value="P:lactate metabolic process"/>
    <property type="evidence" value="ECO:0007669"/>
    <property type="project" value="TreeGrafter"/>
</dbReference>
<comment type="catalytic activity">
    <reaction evidence="13">
        <text>(S)-lactate + 2 Fe(III)-[cytochrome c] = 2 Fe(II)-[cytochrome c] + pyruvate + 2 H(+)</text>
        <dbReference type="Rhea" id="RHEA:19909"/>
        <dbReference type="Rhea" id="RHEA-COMP:10350"/>
        <dbReference type="Rhea" id="RHEA-COMP:14399"/>
        <dbReference type="ChEBI" id="CHEBI:15361"/>
        <dbReference type="ChEBI" id="CHEBI:15378"/>
        <dbReference type="ChEBI" id="CHEBI:16651"/>
        <dbReference type="ChEBI" id="CHEBI:29033"/>
        <dbReference type="ChEBI" id="CHEBI:29034"/>
        <dbReference type="EC" id="1.1.2.3"/>
    </reaction>
    <physiologicalReaction direction="left-to-right" evidence="13">
        <dbReference type="Rhea" id="RHEA:19910"/>
    </physiologicalReaction>
</comment>
<dbReference type="PANTHER" id="PTHR10578">
    <property type="entry name" value="S -2-HYDROXY-ACID OXIDASE-RELATED"/>
    <property type="match status" value="1"/>
</dbReference>
<feature type="domain" description="Cytochrome b5 heme-binding" evidence="19">
    <location>
        <begin position="586"/>
        <end position="654"/>
    </location>
</feature>
<dbReference type="GO" id="GO:0008270">
    <property type="term" value="F:zinc ion binding"/>
    <property type="evidence" value="ECO:0007669"/>
    <property type="project" value="InterPro"/>
</dbReference>
<evidence type="ECO:0000256" key="1">
    <source>
        <dbReference type="ARBA" id="ARBA00001917"/>
    </source>
</evidence>
<keyword evidence="5" id="KW-0349">Heme</keyword>
<keyword evidence="7" id="KW-0288">FMN</keyword>
<dbReference type="Gene3D" id="3.10.120.10">
    <property type="entry name" value="Cytochrome b5-like heme/steroid binding domain"/>
    <property type="match status" value="1"/>
</dbReference>
<feature type="compositionally biased region" description="Polar residues" evidence="18">
    <location>
        <begin position="477"/>
        <end position="527"/>
    </location>
</feature>
<gene>
    <name evidence="21" type="ORF">PVAR5_5870</name>
</gene>
<sequence>MSGNSLSPEDTLLPALDDDAVSTFYSMHEEITPEIIENLVDIFYHVGYPLCVFVSPWIRYRAQISEQRYKSDWGSFIVTMAVCSLAAWRLHDGNNVAPNTHLLRFDAATLASKCYDAALSAIPADFTAVKEWYPLMKAKALLASACLQNGDLTKAVAHGGDYISLSISRGFHNEANWPSGLAEHEKQERRRLFWGVYQHDQHLANSFGLISRQRETKAAVQYPAEIYDDTDITESEILLLRPEKVSFLRGWNFCTDLYRLLEHMDGLVRAERQIPIEEPGGVVTSFLSRHRPHRQFASDCLQLVSKLYEALPEDLRTIKAMTGDPQLDRYGFIAANILITTQTLKMVLVGHEKPSIHLRCAIATELLDELSTIPLAFFHASSSVTLHHLAQVGHMLAAVIQNPISAWTYLQVRNILLVLAEFLTKLESTRVSGPVLAMKLRGQISRIDKCMQQMSQHDTEPGLLSIGQTLLSNWPNGNSFKLSSNPNEHSGPSNSNVINENQLAQISQSQSLRDNHRSSFSQQQHQIQRPEELQNRSSSIRSDILTSAPEPVLSNLFEFPQTPSTQLPLGQSNTPNQYSLPNDLFDNWTFLLGQIGTLEPGLVYDVTDFLQLHPGGKEAILKEAGKDASHLFSMLHPPDALESLPSEACIGPVDRATIPVLDDTSLTEEEIRRQEQGEKMPPVDDLFLLQDFEDWAERVLSQTAWAYYRSAADEERTFHENRHAFQRYFFRPRVLRNTAHGTTETTFMGLQSAIPVFISPTAMAKLGHPIGEVNITKAAGHYGLISSNASCSVEEIFDARVDNQPLVFQLYLNKDRAASEALIRKVEMLGAKAIVFTVDVSWESKRTLDVRAKTGSTNHRTSQISKKSTKKDLGVAQAIGGYQDRNLTWSDISFIRRNTKLPIIVKGVQCIDDVQLCVDHGADGVIISNHGGRQADYAPAPIDVLYEMRILRPDLFEKIEVMIDGGIRCGADVVKALAMGAKAVGVGRPFLYANGTHGEEGVKRVIEILHEEITNTMRNIGVTRVEELKPEMVGPAGPWVGPVFHPHWMHGSQTLDTA</sequence>